<dbReference type="InterPro" id="IPR011009">
    <property type="entry name" value="Kinase-like_dom_sf"/>
</dbReference>
<dbReference type="GO" id="GO:0016301">
    <property type="term" value="F:kinase activity"/>
    <property type="evidence" value="ECO:0007669"/>
    <property type="project" value="UniProtKB-KW"/>
</dbReference>
<dbReference type="RefSeq" id="WP_019923641.1">
    <property type="nucleotide sequence ID" value="NZ_CP140152.1"/>
</dbReference>
<dbReference type="GeneID" id="43165246"/>
<keyword evidence="1" id="KW-0418">Kinase</keyword>
<name>A0ABZ0XYL0_9BURK</name>
<organism evidence="1 2">
    <name type="scientific">Duganella zoogloeoides</name>
    <dbReference type="NCBI Taxonomy" id="75659"/>
    <lineage>
        <taxon>Bacteria</taxon>
        <taxon>Pseudomonadati</taxon>
        <taxon>Pseudomonadota</taxon>
        <taxon>Betaproteobacteria</taxon>
        <taxon>Burkholderiales</taxon>
        <taxon>Oxalobacteraceae</taxon>
        <taxon>Telluria group</taxon>
        <taxon>Duganella</taxon>
    </lineage>
</organism>
<gene>
    <name evidence="1" type="ORF">SR858_00505</name>
</gene>
<evidence type="ECO:0000313" key="1">
    <source>
        <dbReference type="EMBL" id="WQH04858.1"/>
    </source>
</evidence>
<sequence>MIFVSLNCPQCGASLPSSARWRTVQCLYCSAIVSPQVRTILAADFRAAYERSLADDNAASHIVCAGQRYRIITPLTSSASVLLAQRIGAGPERVVIKLSQSPHALQHEAAILHQLQAAAIPGAAYFSQRLPQLVAQGAATGNVAAGAQALVLRHPVGYWGSLADVRRHYPGGIDPRHAVWMWRRMLEVLGYVHAAGWAHGRLAPEHLLVHPADHGILIIGWAGAQRLSVKATAARDLMQAAWSIRSLLDGSGDDGNEPPIAAAVPAPLATLLRRASEDAHWCARHGAAGIDQALKTAAVAAFGPPRFLHFTPTPR</sequence>
<protein>
    <submittedName>
        <fullName evidence="1">Protein kinase family protein</fullName>
    </submittedName>
</protein>
<accession>A0ABZ0XYL0</accession>
<keyword evidence="1" id="KW-0808">Transferase</keyword>
<evidence type="ECO:0000313" key="2">
    <source>
        <dbReference type="Proteomes" id="UP001326110"/>
    </source>
</evidence>
<dbReference type="EMBL" id="CP140152">
    <property type="protein sequence ID" value="WQH04858.1"/>
    <property type="molecule type" value="Genomic_DNA"/>
</dbReference>
<reference evidence="1 2" key="1">
    <citation type="submission" date="2023-11" db="EMBL/GenBank/DDBJ databases">
        <title>MicrobeMod: A computational toolkit for identifying prokaryotic methylation and restriction-modification with nanopore sequencing.</title>
        <authorList>
            <person name="Crits-Christoph A."/>
            <person name="Kang S.C."/>
            <person name="Lee H."/>
            <person name="Ostrov N."/>
        </authorList>
    </citation>
    <scope>NUCLEOTIDE SEQUENCE [LARGE SCALE GENOMIC DNA]</scope>
    <source>
        <strain evidence="1 2">ATCC 25935</strain>
    </source>
</reference>
<proteinExistence type="predicted"/>
<keyword evidence="2" id="KW-1185">Reference proteome</keyword>
<dbReference type="Proteomes" id="UP001326110">
    <property type="component" value="Chromosome"/>
</dbReference>
<dbReference type="SUPFAM" id="SSF56112">
    <property type="entry name" value="Protein kinase-like (PK-like)"/>
    <property type="match status" value="1"/>
</dbReference>